<reference evidence="3 4" key="1">
    <citation type="submission" date="2021-03" db="EMBL/GenBank/DDBJ databases">
        <title>Genomic Encyclopedia of Type Strains, Phase IV (KMG-IV): sequencing the most valuable type-strain genomes for metagenomic binning, comparative biology and taxonomic classification.</title>
        <authorList>
            <person name="Goeker M."/>
        </authorList>
    </citation>
    <scope>NUCLEOTIDE SEQUENCE [LARGE SCALE GENOMIC DNA]</scope>
    <source>
        <strain evidence="3 4">DSM 24950</strain>
    </source>
</reference>
<evidence type="ECO:0000256" key="1">
    <source>
        <dbReference type="SAM" id="SignalP"/>
    </source>
</evidence>
<feature type="signal peptide" evidence="1">
    <location>
        <begin position="1"/>
        <end position="16"/>
    </location>
</feature>
<dbReference type="Pfam" id="PF00395">
    <property type="entry name" value="SLH"/>
    <property type="match status" value="1"/>
</dbReference>
<accession>A0ABS4I379</accession>
<dbReference type="Proteomes" id="UP001519344">
    <property type="component" value="Unassembled WGS sequence"/>
</dbReference>
<gene>
    <name evidence="3" type="ORF">J2Z65_004610</name>
</gene>
<name>A0ABS4I379_9BACL</name>
<comment type="caution">
    <text evidence="3">The sequence shown here is derived from an EMBL/GenBank/DDBJ whole genome shotgun (WGS) entry which is preliminary data.</text>
</comment>
<keyword evidence="1" id="KW-0732">Signal</keyword>
<evidence type="ECO:0000313" key="4">
    <source>
        <dbReference type="Proteomes" id="UP001519344"/>
    </source>
</evidence>
<feature type="domain" description="SLH" evidence="2">
    <location>
        <begin position="14"/>
        <end position="46"/>
    </location>
</feature>
<evidence type="ECO:0000313" key="3">
    <source>
        <dbReference type="EMBL" id="MBP1965373.1"/>
    </source>
</evidence>
<protein>
    <recommendedName>
        <fullName evidence="2">SLH domain-containing protein</fullName>
    </recommendedName>
</protein>
<evidence type="ECO:0000259" key="2">
    <source>
        <dbReference type="Pfam" id="PF00395"/>
    </source>
</evidence>
<proteinExistence type="predicted"/>
<dbReference type="EMBL" id="JAGGKV010000013">
    <property type="protein sequence ID" value="MBP1965373.1"/>
    <property type="molecule type" value="Genomic_DNA"/>
</dbReference>
<organism evidence="3 4">
    <name type="scientific">Paenibacillus aceris</name>
    <dbReference type="NCBI Taxonomy" id="869555"/>
    <lineage>
        <taxon>Bacteria</taxon>
        <taxon>Bacillati</taxon>
        <taxon>Bacillota</taxon>
        <taxon>Bacilli</taxon>
        <taxon>Bacillales</taxon>
        <taxon>Paenibacillaceae</taxon>
        <taxon>Paenibacillus</taxon>
    </lineage>
</organism>
<sequence>MTVMALSTLSTSQSFASMSAAVTADIVNGYADNTFRADNRINRTEMTALVVYSLHSSKPRERKRLP</sequence>
<dbReference type="InterPro" id="IPR001119">
    <property type="entry name" value="SLH_dom"/>
</dbReference>
<feature type="chain" id="PRO_5047015595" description="SLH domain-containing protein" evidence="1">
    <location>
        <begin position="17"/>
        <end position="66"/>
    </location>
</feature>
<dbReference type="RefSeq" id="WP_167058555.1">
    <property type="nucleotide sequence ID" value="NZ_JAAOZR010000018.1"/>
</dbReference>
<keyword evidence="4" id="KW-1185">Reference proteome</keyword>